<dbReference type="SUPFAM" id="SSF140990">
    <property type="entry name" value="FtsH protease domain-like"/>
    <property type="match status" value="1"/>
</dbReference>
<feature type="domain" description="AAA+ ATPase" evidence="17">
    <location>
        <begin position="227"/>
        <end position="367"/>
    </location>
</feature>
<dbReference type="GO" id="GO:0030163">
    <property type="term" value="P:protein catabolic process"/>
    <property type="evidence" value="ECO:0007669"/>
    <property type="project" value="UniProtKB-UniRule"/>
</dbReference>
<evidence type="ECO:0000256" key="1">
    <source>
        <dbReference type="ARBA" id="ARBA00004141"/>
    </source>
</evidence>
<evidence type="ECO:0000256" key="7">
    <source>
        <dbReference type="ARBA" id="ARBA00022741"/>
    </source>
</evidence>
<gene>
    <name evidence="14 18" type="primary">ftsH</name>
    <name evidence="18" type="ORF">IPO85_02995</name>
</gene>
<dbReference type="GO" id="GO:0008270">
    <property type="term" value="F:zinc ion binding"/>
    <property type="evidence" value="ECO:0007669"/>
    <property type="project" value="UniProtKB-UniRule"/>
</dbReference>
<evidence type="ECO:0000256" key="16">
    <source>
        <dbReference type="SAM" id="MobiDB-lite"/>
    </source>
</evidence>
<dbReference type="GO" id="GO:0005886">
    <property type="term" value="C:plasma membrane"/>
    <property type="evidence" value="ECO:0007669"/>
    <property type="project" value="UniProtKB-SubCell"/>
</dbReference>
<organism evidence="18 19">
    <name type="scientific">Candidatus Defluviibacterium haderslevense</name>
    <dbReference type="NCBI Taxonomy" id="2981993"/>
    <lineage>
        <taxon>Bacteria</taxon>
        <taxon>Pseudomonadati</taxon>
        <taxon>Bacteroidota</taxon>
        <taxon>Saprospiria</taxon>
        <taxon>Saprospirales</taxon>
        <taxon>Saprospiraceae</taxon>
        <taxon>Candidatus Defluviibacterium</taxon>
    </lineage>
</organism>
<dbReference type="EMBL" id="JADKFW010000004">
    <property type="protein sequence ID" value="MBK9716487.1"/>
    <property type="molecule type" value="Genomic_DNA"/>
</dbReference>
<keyword evidence="7 14" id="KW-0547">Nucleotide-binding</keyword>
<dbReference type="GO" id="GO:0004222">
    <property type="term" value="F:metalloendopeptidase activity"/>
    <property type="evidence" value="ECO:0007669"/>
    <property type="project" value="InterPro"/>
</dbReference>
<comment type="caution">
    <text evidence="18">The sequence shown here is derived from an EMBL/GenBank/DDBJ whole genome shotgun (WGS) entry which is preliminary data.</text>
</comment>
<dbReference type="NCBIfam" id="TIGR01241">
    <property type="entry name" value="FtsH_fam"/>
    <property type="match status" value="1"/>
</dbReference>
<dbReference type="GO" id="GO:0006508">
    <property type="term" value="P:proteolysis"/>
    <property type="evidence" value="ECO:0007669"/>
    <property type="project" value="UniProtKB-KW"/>
</dbReference>
<evidence type="ECO:0000256" key="15">
    <source>
        <dbReference type="RuleBase" id="RU003651"/>
    </source>
</evidence>
<accession>A0A9D7XG33</accession>
<keyword evidence="5 14" id="KW-0812">Transmembrane</keyword>
<feature type="compositionally biased region" description="Basic and acidic residues" evidence="16">
    <location>
        <begin position="649"/>
        <end position="663"/>
    </location>
</feature>
<comment type="similarity">
    <text evidence="3">In the N-terminal section; belongs to the AAA ATPase family.</text>
</comment>
<feature type="binding site" evidence="14">
    <location>
        <position position="458"/>
    </location>
    <ligand>
        <name>Zn(2+)</name>
        <dbReference type="ChEBI" id="CHEBI:29105"/>
        <note>catalytic</note>
    </ligand>
</feature>
<dbReference type="Gene3D" id="3.40.1690.20">
    <property type="match status" value="1"/>
</dbReference>
<keyword evidence="11 14" id="KW-1133">Transmembrane helix</keyword>
<reference evidence="18 19" key="1">
    <citation type="submission" date="2020-10" db="EMBL/GenBank/DDBJ databases">
        <title>Connecting structure to function with the recovery of over 1000 high-quality activated sludge metagenome-assembled genomes encoding full-length rRNA genes using long-read sequencing.</title>
        <authorList>
            <person name="Singleton C.M."/>
            <person name="Petriglieri F."/>
            <person name="Kristensen J.M."/>
            <person name="Kirkegaard R.H."/>
            <person name="Michaelsen T.Y."/>
            <person name="Andersen M.H."/>
            <person name="Karst S.M."/>
            <person name="Dueholm M.S."/>
            <person name="Nielsen P.H."/>
            <person name="Albertsen M."/>
        </authorList>
    </citation>
    <scope>NUCLEOTIDE SEQUENCE [LARGE SCALE GENOMIC DNA]</scope>
    <source>
        <strain evidence="18">Ribe_18-Q3-R11-54_BAT3C.373</strain>
    </source>
</reference>
<evidence type="ECO:0000313" key="19">
    <source>
        <dbReference type="Proteomes" id="UP000808349"/>
    </source>
</evidence>
<dbReference type="FunFam" id="1.20.58.760:FF:000003">
    <property type="entry name" value="AFG3-like AAA ATPase 2"/>
    <property type="match status" value="1"/>
</dbReference>
<dbReference type="Proteomes" id="UP000808349">
    <property type="component" value="Unassembled WGS sequence"/>
</dbReference>
<dbReference type="PANTHER" id="PTHR43655">
    <property type="entry name" value="ATP-DEPENDENT PROTEASE"/>
    <property type="match status" value="1"/>
</dbReference>
<dbReference type="SMART" id="SM00382">
    <property type="entry name" value="AAA"/>
    <property type="match status" value="1"/>
</dbReference>
<dbReference type="GO" id="GO:0005524">
    <property type="term" value="F:ATP binding"/>
    <property type="evidence" value="ECO:0007669"/>
    <property type="project" value="UniProtKB-UniRule"/>
</dbReference>
<dbReference type="InterPro" id="IPR003960">
    <property type="entry name" value="ATPase_AAA_CS"/>
</dbReference>
<proteinExistence type="inferred from homology"/>
<dbReference type="FunFam" id="3.40.50.300:FF:000001">
    <property type="entry name" value="ATP-dependent zinc metalloprotease FtsH"/>
    <property type="match status" value="1"/>
</dbReference>
<dbReference type="PANTHER" id="PTHR43655:SF2">
    <property type="entry name" value="AFG3 LIKE MATRIX AAA PEPTIDASE SUBUNIT 2, ISOFORM A"/>
    <property type="match status" value="1"/>
</dbReference>
<evidence type="ECO:0000256" key="9">
    <source>
        <dbReference type="ARBA" id="ARBA00022833"/>
    </source>
</evidence>
<name>A0A9D7XG33_9BACT</name>
<comment type="similarity">
    <text evidence="2 14">In the C-terminal section; belongs to the peptidase M41 family.</text>
</comment>
<comment type="cofactor">
    <cofactor evidence="14">
        <name>Zn(2+)</name>
        <dbReference type="ChEBI" id="CHEBI:29105"/>
    </cofactor>
    <text evidence="14">Binds 1 zinc ion per subunit.</text>
</comment>
<feature type="binding site" evidence="14">
    <location>
        <position position="534"/>
    </location>
    <ligand>
        <name>Zn(2+)</name>
        <dbReference type="ChEBI" id="CHEBI:29105"/>
        <note>catalytic</note>
    </ligand>
</feature>
<keyword evidence="12 14" id="KW-0482">Metalloprotease</keyword>
<evidence type="ECO:0000256" key="11">
    <source>
        <dbReference type="ARBA" id="ARBA00022989"/>
    </source>
</evidence>
<keyword evidence="13 14" id="KW-0472">Membrane</keyword>
<dbReference type="InterPro" id="IPR027417">
    <property type="entry name" value="P-loop_NTPase"/>
</dbReference>
<evidence type="ECO:0000256" key="6">
    <source>
        <dbReference type="ARBA" id="ARBA00022723"/>
    </source>
</evidence>
<comment type="subunit">
    <text evidence="14">Homohexamer.</text>
</comment>
<comment type="subcellular location">
    <subcellularLocation>
        <location evidence="14">Cell membrane</location>
        <topology evidence="14">Multi-pass membrane protein</topology>
        <orientation evidence="14">Cytoplasmic side</orientation>
    </subcellularLocation>
    <subcellularLocation>
        <location evidence="1">Membrane</location>
        <topology evidence="1">Multi-pass membrane protein</topology>
    </subcellularLocation>
</comment>
<dbReference type="InterPro" id="IPR003593">
    <property type="entry name" value="AAA+_ATPase"/>
</dbReference>
<keyword evidence="6 14" id="KW-0479">Metal-binding</keyword>
<dbReference type="Gene3D" id="1.20.58.760">
    <property type="entry name" value="Peptidase M41"/>
    <property type="match status" value="1"/>
</dbReference>
<protein>
    <recommendedName>
        <fullName evidence="14">ATP-dependent zinc metalloprotease FtsH</fullName>
        <ecNumber evidence="14">3.4.24.-</ecNumber>
    </recommendedName>
</protein>
<evidence type="ECO:0000256" key="13">
    <source>
        <dbReference type="ARBA" id="ARBA00023136"/>
    </source>
</evidence>
<dbReference type="GO" id="GO:0016887">
    <property type="term" value="F:ATP hydrolysis activity"/>
    <property type="evidence" value="ECO:0007669"/>
    <property type="project" value="UniProtKB-UniRule"/>
</dbReference>
<dbReference type="EC" id="3.4.24.-" evidence="14"/>
<keyword evidence="14" id="KW-1003">Cell membrane</keyword>
<dbReference type="InterPro" id="IPR005936">
    <property type="entry name" value="FtsH"/>
</dbReference>
<evidence type="ECO:0000259" key="17">
    <source>
        <dbReference type="SMART" id="SM00382"/>
    </source>
</evidence>
<keyword evidence="8 14" id="KW-0378">Hydrolase</keyword>
<dbReference type="Pfam" id="PF17862">
    <property type="entry name" value="AAA_lid_3"/>
    <property type="match status" value="1"/>
</dbReference>
<feature type="active site" evidence="14">
    <location>
        <position position="459"/>
    </location>
</feature>
<evidence type="ECO:0000256" key="3">
    <source>
        <dbReference type="ARBA" id="ARBA00010550"/>
    </source>
</evidence>
<keyword evidence="4 14" id="KW-0645">Protease</keyword>
<comment type="function">
    <text evidence="14">Acts as a processive, ATP-dependent zinc metallopeptidase for both cytoplasmic and membrane proteins. Plays a role in the quality control of integral membrane proteins.</text>
</comment>
<evidence type="ECO:0000313" key="18">
    <source>
        <dbReference type="EMBL" id="MBK9716487.1"/>
    </source>
</evidence>
<evidence type="ECO:0000256" key="8">
    <source>
        <dbReference type="ARBA" id="ARBA00022801"/>
    </source>
</evidence>
<keyword evidence="10 14" id="KW-0067">ATP-binding</keyword>
<sequence length="663" mass="73696">MENQENNPLPKKKDNGNKGFNSYWIYGILFLAIIGVNLFYIANPTKDPVSFSRFEDMALKGDLDKVEITNKKYAYIYLKKEALTKDEYKDAGKSSLGVKPHYFFNIGPEENFANKIDKLNERLPNKIELSYIEKQNWLGPILSFVLPFLLILGIWMLIMRKVGGGGSGPGGQIFNIGKSKAMLFEKNSMTNTTFEDVAGLDEAKEEVMEVVDFLKNPKKYTSLGGKIPKGVLLVGPPGTGKTLLAKAVAGEAGVPFFTISGSDFVEMFVGVGASRVRDLFRQAREKAPCIVFIDEIDAVGRARGKNQMQGGNDERENTLNQLLVEMDGFSTDNGVILMAATNRPDILDSALLRPGRFDRQISIDPPDLKGRAEIFKVHLKKLKLSAEVTPGVLAEMTPGFAGADIANVCNESALVAARRNKKEIDLDDFNFALDRVIGGLEKKNKLISPDEKQVIAFHEAGHAICGWYLPYASPLVKVTIVPRGIGTLGYAQYLPKEEYITRTEAMLDRICMTMGGRAAERIIFDKISTGAQSDLDTVTKMGYSMISVFGMNEKVGNVSFYSMAQENFQRPYSEETAKLMDEEVRKLIDIQYIRAQNLLVEKRPELDILAAELLKKEVLLRSDVERLIGPSPYHKDKSAEPVPLTGQHVSDEKTNIESIEKEA</sequence>
<dbReference type="GO" id="GO:0004176">
    <property type="term" value="F:ATP-dependent peptidase activity"/>
    <property type="evidence" value="ECO:0007669"/>
    <property type="project" value="InterPro"/>
</dbReference>
<dbReference type="FunFam" id="1.10.8.60:FF:000019">
    <property type="entry name" value="AFG3-like AAA ATPase 2"/>
    <property type="match status" value="1"/>
</dbReference>
<comment type="similarity">
    <text evidence="15">Belongs to the AAA ATPase family.</text>
</comment>
<dbReference type="Pfam" id="PF01434">
    <property type="entry name" value="Peptidase_M41"/>
    <property type="match status" value="1"/>
</dbReference>
<evidence type="ECO:0000256" key="12">
    <source>
        <dbReference type="ARBA" id="ARBA00023049"/>
    </source>
</evidence>
<dbReference type="HAMAP" id="MF_01458">
    <property type="entry name" value="FtsH"/>
    <property type="match status" value="1"/>
</dbReference>
<comment type="similarity">
    <text evidence="14">In the central section; belongs to the AAA ATPase family.</text>
</comment>
<evidence type="ECO:0000256" key="10">
    <source>
        <dbReference type="ARBA" id="ARBA00022840"/>
    </source>
</evidence>
<keyword evidence="9 14" id="KW-0862">Zinc</keyword>
<dbReference type="Gene3D" id="1.10.8.60">
    <property type="match status" value="1"/>
</dbReference>
<feature type="transmembrane region" description="Helical" evidence="14">
    <location>
        <begin position="21"/>
        <end position="42"/>
    </location>
</feature>
<dbReference type="InterPro" id="IPR003959">
    <property type="entry name" value="ATPase_AAA_core"/>
</dbReference>
<dbReference type="AlphaFoldDB" id="A0A9D7XG33"/>
<dbReference type="InterPro" id="IPR050928">
    <property type="entry name" value="ATP-dep_Zn_Metalloprotease"/>
</dbReference>
<evidence type="ECO:0000256" key="5">
    <source>
        <dbReference type="ARBA" id="ARBA00022692"/>
    </source>
</evidence>
<dbReference type="Pfam" id="PF00004">
    <property type="entry name" value="AAA"/>
    <property type="match status" value="1"/>
</dbReference>
<dbReference type="Gene3D" id="3.40.50.300">
    <property type="entry name" value="P-loop containing nucleotide triphosphate hydrolases"/>
    <property type="match status" value="1"/>
</dbReference>
<feature type="binding site" evidence="14">
    <location>
        <position position="462"/>
    </location>
    <ligand>
        <name>Zn(2+)</name>
        <dbReference type="ChEBI" id="CHEBI:29105"/>
        <note>catalytic</note>
    </ligand>
</feature>
<dbReference type="SUPFAM" id="SSF52540">
    <property type="entry name" value="P-loop containing nucleoside triphosphate hydrolases"/>
    <property type="match status" value="1"/>
</dbReference>
<feature type="binding site" evidence="14">
    <location>
        <begin position="235"/>
        <end position="242"/>
    </location>
    <ligand>
        <name>ATP</name>
        <dbReference type="ChEBI" id="CHEBI:30616"/>
    </ligand>
</feature>
<evidence type="ECO:0000256" key="4">
    <source>
        <dbReference type="ARBA" id="ARBA00022670"/>
    </source>
</evidence>
<feature type="transmembrane region" description="Helical" evidence="14">
    <location>
        <begin position="137"/>
        <end position="158"/>
    </location>
</feature>
<feature type="region of interest" description="Disordered" evidence="16">
    <location>
        <begin position="630"/>
        <end position="663"/>
    </location>
</feature>
<dbReference type="InterPro" id="IPR037219">
    <property type="entry name" value="Peptidase_M41-like"/>
</dbReference>
<dbReference type="InterPro" id="IPR000642">
    <property type="entry name" value="Peptidase_M41"/>
</dbReference>
<evidence type="ECO:0000256" key="2">
    <source>
        <dbReference type="ARBA" id="ARBA00010044"/>
    </source>
</evidence>
<evidence type="ECO:0000256" key="14">
    <source>
        <dbReference type="HAMAP-Rule" id="MF_01458"/>
    </source>
</evidence>
<dbReference type="PROSITE" id="PS00674">
    <property type="entry name" value="AAA"/>
    <property type="match status" value="1"/>
</dbReference>
<dbReference type="InterPro" id="IPR041569">
    <property type="entry name" value="AAA_lid_3"/>
</dbReference>
<dbReference type="CDD" id="cd19501">
    <property type="entry name" value="RecA-like_FtsH"/>
    <property type="match status" value="1"/>
</dbReference>